<keyword evidence="7 8" id="KW-0472">Membrane</keyword>
<proteinExistence type="inferred from homology"/>
<evidence type="ECO:0000256" key="5">
    <source>
        <dbReference type="ARBA" id="ARBA00022970"/>
    </source>
</evidence>
<dbReference type="InterPro" id="IPR010065">
    <property type="entry name" value="AA_ABC_transptr_permease_3TM"/>
</dbReference>
<feature type="domain" description="ABC transmembrane type-1" evidence="9">
    <location>
        <begin position="25"/>
        <end position="213"/>
    </location>
</feature>
<evidence type="ECO:0000256" key="4">
    <source>
        <dbReference type="ARBA" id="ARBA00022692"/>
    </source>
</evidence>
<keyword evidence="2 8" id="KW-0813">Transport</keyword>
<dbReference type="GO" id="GO:0006865">
    <property type="term" value="P:amino acid transport"/>
    <property type="evidence" value="ECO:0007669"/>
    <property type="project" value="UniProtKB-KW"/>
</dbReference>
<sequence length="225" mass="25018">MTFFEGIQQFFTALFKFMPKFLPGVGNTLLLSVLSILLGTVIGLFAVMLRLSKKKPLVMISNFYITIIRGTPLLLQLYFIFFGLPDMGIMIDRFPSAVLGLAIHSGAYISEIFRGSIESIDYGQREAAKALGMTNFQAMKRIILPQAFKRSVPALGNQFIISIKDSSLASVITITETILLARQFAAATFNVFPIYTLAGAYYLLITLGLSKVLNKVELRLKVNER</sequence>
<gene>
    <name evidence="10" type="ORF">I5677_15595</name>
</gene>
<organism evidence="10 11">
    <name type="scientific">Mobilitalea sibirica</name>
    <dbReference type="NCBI Taxonomy" id="1462919"/>
    <lineage>
        <taxon>Bacteria</taxon>
        <taxon>Bacillati</taxon>
        <taxon>Bacillota</taxon>
        <taxon>Clostridia</taxon>
        <taxon>Lachnospirales</taxon>
        <taxon>Lachnospiraceae</taxon>
        <taxon>Mobilitalea</taxon>
    </lineage>
</organism>
<dbReference type="PROSITE" id="PS50928">
    <property type="entry name" value="ABC_TM1"/>
    <property type="match status" value="1"/>
</dbReference>
<dbReference type="PANTHER" id="PTHR30614">
    <property type="entry name" value="MEMBRANE COMPONENT OF AMINO ACID ABC TRANSPORTER"/>
    <property type="match status" value="1"/>
</dbReference>
<dbReference type="AlphaFoldDB" id="A0A8J7KXA2"/>
<dbReference type="InterPro" id="IPR043429">
    <property type="entry name" value="ArtM/GltK/GlnP/TcyL/YhdX-like"/>
</dbReference>
<dbReference type="EMBL" id="JAEAGR010000020">
    <property type="protein sequence ID" value="MBH1942325.1"/>
    <property type="molecule type" value="Genomic_DNA"/>
</dbReference>
<comment type="subcellular location">
    <subcellularLocation>
        <location evidence="1 8">Cell membrane</location>
        <topology evidence="1 8">Multi-pass membrane protein</topology>
    </subcellularLocation>
</comment>
<keyword evidence="3" id="KW-1003">Cell membrane</keyword>
<keyword evidence="5" id="KW-0029">Amino-acid transport</keyword>
<feature type="transmembrane region" description="Helical" evidence="8">
    <location>
        <begin position="192"/>
        <end position="213"/>
    </location>
</feature>
<keyword evidence="4 8" id="KW-0812">Transmembrane</keyword>
<evidence type="ECO:0000256" key="7">
    <source>
        <dbReference type="ARBA" id="ARBA00023136"/>
    </source>
</evidence>
<dbReference type="SUPFAM" id="SSF161098">
    <property type="entry name" value="MetI-like"/>
    <property type="match status" value="1"/>
</dbReference>
<comment type="similarity">
    <text evidence="8">Belongs to the binding-protein-dependent transport system permease family.</text>
</comment>
<comment type="caution">
    <text evidence="10">The sequence shown here is derived from an EMBL/GenBank/DDBJ whole genome shotgun (WGS) entry which is preliminary data.</text>
</comment>
<keyword evidence="6 8" id="KW-1133">Transmembrane helix</keyword>
<evidence type="ECO:0000256" key="1">
    <source>
        <dbReference type="ARBA" id="ARBA00004651"/>
    </source>
</evidence>
<evidence type="ECO:0000256" key="2">
    <source>
        <dbReference type="ARBA" id="ARBA00022448"/>
    </source>
</evidence>
<feature type="transmembrane region" description="Helical" evidence="8">
    <location>
        <begin position="29"/>
        <end position="51"/>
    </location>
</feature>
<dbReference type="FunFam" id="1.10.3720.10:FF:000033">
    <property type="entry name" value="Polar amino acid ABC transporter permease"/>
    <property type="match status" value="1"/>
</dbReference>
<dbReference type="NCBIfam" id="TIGR01726">
    <property type="entry name" value="HEQRo_perm_3TM"/>
    <property type="match status" value="1"/>
</dbReference>
<evidence type="ECO:0000256" key="8">
    <source>
        <dbReference type="RuleBase" id="RU363032"/>
    </source>
</evidence>
<dbReference type="GO" id="GO:0022857">
    <property type="term" value="F:transmembrane transporter activity"/>
    <property type="evidence" value="ECO:0007669"/>
    <property type="project" value="InterPro"/>
</dbReference>
<dbReference type="Pfam" id="PF00528">
    <property type="entry name" value="BPD_transp_1"/>
    <property type="match status" value="1"/>
</dbReference>
<feature type="transmembrane region" description="Helical" evidence="8">
    <location>
        <begin position="63"/>
        <end position="84"/>
    </location>
</feature>
<keyword evidence="11" id="KW-1185">Reference proteome</keyword>
<evidence type="ECO:0000313" key="11">
    <source>
        <dbReference type="Proteomes" id="UP000623269"/>
    </source>
</evidence>
<dbReference type="InterPro" id="IPR000515">
    <property type="entry name" value="MetI-like"/>
</dbReference>
<reference evidence="10" key="1">
    <citation type="submission" date="2020-12" db="EMBL/GenBank/DDBJ databases">
        <title>M. sibirica DSM 26468T genome.</title>
        <authorList>
            <person name="Thieme N."/>
            <person name="Rettenmaier R."/>
            <person name="Zverlov V."/>
            <person name="Liebl W."/>
        </authorList>
    </citation>
    <scope>NUCLEOTIDE SEQUENCE</scope>
    <source>
        <strain evidence="10">DSM 26468</strain>
    </source>
</reference>
<name>A0A8J7KXA2_9FIRM</name>
<dbReference type="GO" id="GO:0043190">
    <property type="term" value="C:ATP-binding cassette (ABC) transporter complex"/>
    <property type="evidence" value="ECO:0007669"/>
    <property type="project" value="InterPro"/>
</dbReference>
<accession>A0A8J7KXA2</accession>
<evidence type="ECO:0000259" key="9">
    <source>
        <dbReference type="PROSITE" id="PS50928"/>
    </source>
</evidence>
<evidence type="ECO:0000256" key="6">
    <source>
        <dbReference type="ARBA" id="ARBA00022989"/>
    </source>
</evidence>
<evidence type="ECO:0000313" key="10">
    <source>
        <dbReference type="EMBL" id="MBH1942325.1"/>
    </source>
</evidence>
<dbReference type="Gene3D" id="1.10.3720.10">
    <property type="entry name" value="MetI-like"/>
    <property type="match status" value="1"/>
</dbReference>
<dbReference type="Proteomes" id="UP000623269">
    <property type="component" value="Unassembled WGS sequence"/>
</dbReference>
<dbReference type="CDD" id="cd06261">
    <property type="entry name" value="TM_PBP2"/>
    <property type="match status" value="1"/>
</dbReference>
<dbReference type="InterPro" id="IPR035906">
    <property type="entry name" value="MetI-like_sf"/>
</dbReference>
<dbReference type="PANTHER" id="PTHR30614:SF0">
    <property type="entry name" value="L-CYSTINE TRANSPORT SYSTEM PERMEASE PROTEIN TCYL"/>
    <property type="match status" value="1"/>
</dbReference>
<evidence type="ECO:0000256" key="3">
    <source>
        <dbReference type="ARBA" id="ARBA00022475"/>
    </source>
</evidence>
<protein>
    <submittedName>
        <fullName evidence="10">Amino acid ABC transporter permease</fullName>
    </submittedName>
</protein>